<reference evidence="2" key="1">
    <citation type="submission" date="2017-06" db="EMBL/GenBank/DDBJ databases">
        <title>Genome analysis of Fimbriiglobus ruber SP5, the first member of the order Planctomycetales with confirmed chitinolytic capability.</title>
        <authorList>
            <person name="Ravin N.V."/>
            <person name="Rakitin A.L."/>
            <person name="Ivanova A.A."/>
            <person name="Beletsky A.V."/>
            <person name="Kulichevskaya I.S."/>
            <person name="Mardanov A.V."/>
            <person name="Dedysh S.N."/>
        </authorList>
    </citation>
    <scope>NUCLEOTIDE SEQUENCE [LARGE SCALE GENOMIC DNA]</scope>
    <source>
        <strain evidence="2">SP5</strain>
    </source>
</reference>
<dbReference type="Proteomes" id="UP000214646">
    <property type="component" value="Unassembled WGS sequence"/>
</dbReference>
<name>A0A225DIR2_9BACT</name>
<dbReference type="PROSITE" id="PS51257">
    <property type="entry name" value="PROKAR_LIPOPROTEIN"/>
    <property type="match status" value="1"/>
</dbReference>
<protein>
    <submittedName>
        <fullName evidence="1">Uncharacterized protein</fullName>
    </submittedName>
</protein>
<evidence type="ECO:0000313" key="2">
    <source>
        <dbReference type="Proteomes" id="UP000214646"/>
    </source>
</evidence>
<gene>
    <name evidence="1" type="ORF">FRUB_08570</name>
</gene>
<accession>A0A225DIR2</accession>
<dbReference type="EMBL" id="NIDE01000017">
    <property type="protein sequence ID" value="OWK36007.1"/>
    <property type="molecule type" value="Genomic_DNA"/>
</dbReference>
<comment type="caution">
    <text evidence="1">The sequence shown here is derived from an EMBL/GenBank/DDBJ whole genome shotgun (WGS) entry which is preliminary data.</text>
</comment>
<keyword evidence="2" id="KW-1185">Reference proteome</keyword>
<evidence type="ECO:0000313" key="1">
    <source>
        <dbReference type="EMBL" id="OWK36007.1"/>
    </source>
</evidence>
<organism evidence="1 2">
    <name type="scientific">Fimbriiglobus ruber</name>
    <dbReference type="NCBI Taxonomy" id="1908690"/>
    <lineage>
        <taxon>Bacteria</taxon>
        <taxon>Pseudomonadati</taxon>
        <taxon>Planctomycetota</taxon>
        <taxon>Planctomycetia</taxon>
        <taxon>Gemmatales</taxon>
        <taxon>Gemmataceae</taxon>
        <taxon>Fimbriiglobus</taxon>
    </lineage>
</organism>
<sequence length="39" mass="4101">MAARMIPAVATAILLFALPVFFTTGSCRSYCQGSASSYP</sequence>
<proteinExistence type="predicted"/>
<dbReference type="AlphaFoldDB" id="A0A225DIR2"/>